<feature type="compositionally biased region" description="Basic and acidic residues" evidence="2">
    <location>
        <begin position="57"/>
        <end position="67"/>
    </location>
</feature>
<dbReference type="PROSITE" id="PS50158">
    <property type="entry name" value="ZF_CCHC"/>
    <property type="match status" value="1"/>
</dbReference>
<organism evidence="4 5">
    <name type="scientific">Mikania micrantha</name>
    <name type="common">bitter vine</name>
    <dbReference type="NCBI Taxonomy" id="192012"/>
    <lineage>
        <taxon>Eukaryota</taxon>
        <taxon>Viridiplantae</taxon>
        <taxon>Streptophyta</taxon>
        <taxon>Embryophyta</taxon>
        <taxon>Tracheophyta</taxon>
        <taxon>Spermatophyta</taxon>
        <taxon>Magnoliopsida</taxon>
        <taxon>eudicotyledons</taxon>
        <taxon>Gunneridae</taxon>
        <taxon>Pentapetalae</taxon>
        <taxon>asterids</taxon>
        <taxon>campanulids</taxon>
        <taxon>Asterales</taxon>
        <taxon>Asteraceae</taxon>
        <taxon>Asteroideae</taxon>
        <taxon>Heliantheae alliance</taxon>
        <taxon>Eupatorieae</taxon>
        <taxon>Mikania</taxon>
    </lineage>
</organism>
<name>A0A5N6MJ13_9ASTR</name>
<gene>
    <name evidence="4" type="ORF">E3N88_29366</name>
</gene>
<keyword evidence="1" id="KW-0862">Zinc</keyword>
<evidence type="ECO:0000259" key="3">
    <source>
        <dbReference type="PROSITE" id="PS50158"/>
    </source>
</evidence>
<reference evidence="4 5" key="1">
    <citation type="submission" date="2019-05" db="EMBL/GenBank/DDBJ databases">
        <title>Mikania micrantha, genome provides insights into the molecular mechanism of rapid growth.</title>
        <authorList>
            <person name="Liu B."/>
        </authorList>
    </citation>
    <scope>NUCLEOTIDE SEQUENCE [LARGE SCALE GENOMIC DNA]</scope>
    <source>
        <strain evidence="4">NLD-2019</strain>
        <tissue evidence="4">Leaf</tissue>
    </source>
</reference>
<dbReference type="GO" id="GO:0003676">
    <property type="term" value="F:nucleic acid binding"/>
    <property type="evidence" value="ECO:0007669"/>
    <property type="project" value="InterPro"/>
</dbReference>
<dbReference type="PANTHER" id="PTHR35046:SF23">
    <property type="entry name" value="NUCLEOTIDYLTRANSFERASE, RIBONUCLEASE H"/>
    <property type="match status" value="1"/>
</dbReference>
<keyword evidence="5" id="KW-1185">Reference proteome</keyword>
<dbReference type="Pfam" id="PF00098">
    <property type="entry name" value="zf-CCHC"/>
    <property type="match status" value="1"/>
</dbReference>
<keyword evidence="1" id="KW-0863">Zinc-finger</keyword>
<evidence type="ECO:0000256" key="1">
    <source>
        <dbReference type="PROSITE-ProRule" id="PRU00047"/>
    </source>
</evidence>
<dbReference type="InterPro" id="IPR001878">
    <property type="entry name" value="Znf_CCHC"/>
</dbReference>
<feature type="compositionally biased region" description="Basic and acidic residues" evidence="2">
    <location>
        <begin position="38"/>
        <end position="47"/>
    </location>
</feature>
<feature type="region of interest" description="Disordered" evidence="2">
    <location>
        <begin position="1"/>
        <end position="95"/>
    </location>
</feature>
<keyword evidence="1" id="KW-0479">Metal-binding</keyword>
<evidence type="ECO:0000313" key="4">
    <source>
        <dbReference type="EMBL" id="KAD3640143.1"/>
    </source>
</evidence>
<dbReference type="EMBL" id="SZYD01000015">
    <property type="protein sequence ID" value="KAD3640143.1"/>
    <property type="molecule type" value="Genomic_DNA"/>
</dbReference>
<dbReference type="AlphaFoldDB" id="A0A5N6MJ13"/>
<evidence type="ECO:0000256" key="2">
    <source>
        <dbReference type="SAM" id="MobiDB-lite"/>
    </source>
</evidence>
<dbReference type="InterPro" id="IPR036875">
    <property type="entry name" value="Znf_CCHC_sf"/>
</dbReference>
<dbReference type="SMART" id="SM00343">
    <property type="entry name" value="ZnF_C2HC"/>
    <property type="match status" value="1"/>
</dbReference>
<dbReference type="OrthoDB" id="407598at2759"/>
<dbReference type="SUPFAM" id="SSF57756">
    <property type="entry name" value="Retrovirus zinc finger-like domains"/>
    <property type="match status" value="1"/>
</dbReference>
<dbReference type="Proteomes" id="UP000326396">
    <property type="component" value="Linkage Group LG5"/>
</dbReference>
<comment type="caution">
    <text evidence="4">The sequence shown here is derived from an EMBL/GenBank/DDBJ whole genome shotgun (WGS) entry which is preliminary data.</text>
</comment>
<feature type="domain" description="CCHC-type" evidence="3">
    <location>
        <begin position="100"/>
        <end position="116"/>
    </location>
</feature>
<sequence>MAGRGDMRHNPRRGTDRGNEDEGRDPRDIAEIARLQQRVRDLELERDDHEEETESDPVIRDFGEDTVKPSSSPTPPPNPTRLERPGGTATSNPGSSRVTRCFKCYGLGHFARDCPNRHLVTLTEETLPLYDTDQDEDPENPMEILSPDRGESLITQRVLQTSAIPTTDNTLWLRNNIFRTRCTSKGKIRTIIIDGGSCENMVSVEMFMLLHVGLIVCMLMNVMGLDGLVVHGNINGSSELAEVIWDGGGNLVLWFDDDGSWMVFFGYGCFHWAEDNNGAALLQEEDNMDLHVGSNKDVILQLDVVNNGAYGIIGKRLSTEPSSQGIQFGSLPLGQFDYQKFLTIQNNDLEYDTIMGAKLWNNDIFHSLVKGLDRG</sequence>
<proteinExistence type="predicted"/>
<feature type="compositionally biased region" description="Basic and acidic residues" evidence="2">
    <location>
        <begin position="1"/>
        <end position="31"/>
    </location>
</feature>
<dbReference type="Gene3D" id="4.10.60.10">
    <property type="entry name" value="Zinc finger, CCHC-type"/>
    <property type="match status" value="1"/>
</dbReference>
<evidence type="ECO:0000313" key="5">
    <source>
        <dbReference type="Proteomes" id="UP000326396"/>
    </source>
</evidence>
<protein>
    <recommendedName>
        <fullName evidence="3">CCHC-type domain-containing protein</fullName>
    </recommendedName>
</protein>
<accession>A0A5N6MJ13</accession>
<dbReference type="PANTHER" id="PTHR35046">
    <property type="entry name" value="ZINC KNUCKLE (CCHC-TYPE) FAMILY PROTEIN"/>
    <property type="match status" value="1"/>
</dbReference>
<dbReference type="GO" id="GO:0008270">
    <property type="term" value="F:zinc ion binding"/>
    <property type="evidence" value="ECO:0007669"/>
    <property type="project" value="UniProtKB-KW"/>
</dbReference>